<evidence type="ECO:0000313" key="1">
    <source>
        <dbReference type="EMBL" id="RBP18155.1"/>
    </source>
</evidence>
<dbReference type="AlphaFoldDB" id="A0A366FWN7"/>
<dbReference type="Proteomes" id="UP000253529">
    <property type="component" value="Unassembled WGS sequence"/>
</dbReference>
<evidence type="ECO:0000313" key="2">
    <source>
        <dbReference type="Proteomes" id="UP000253529"/>
    </source>
</evidence>
<dbReference type="EMBL" id="QNRK01000001">
    <property type="protein sequence ID" value="RBP18155.1"/>
    <property type="molecule type" value="Genomic_DNA"/>
</dbReference>
<reference evidence="1 2" key="1">
    <citation type="submission" date="2018-06" db="EMBL/GenBank/DDBJ databases">
        <title>Genomic Encyclopedia of Type Strains, Phase IV (KMG-IV): sequencing the most valuable type-strain genomes for metagenomic binning, comparative biology and taxonomic classification.</title>
        <authorList>
            <person name="Goeker M."/>
        </authorList>
    </citation>
    <scope>NUCLEOTIDE SEQUENCE [LARGE SCALE GENOMIC DNA]</scope>
    <source>
        <strain evidence="1 2">DSM 24875</strain>
    </source>
</reference>
<gene>
    <name evidence="1" type="ORF">DFR50_10199</name>
</gene>
<sequence>MKPAPVFSQRYLRKGPLVEETYRLFSGWSDEASAEANLDGGLGGQFSTISWAKEVRLTTSARLRHLDALRPLIILARHGMKLDDWRDCWRLWIGATEEPFGSFVRNWLFAQMQSGRHQLRAEDARVFAVDAWRRHSPKRPLSDHGVVRAARDLVHTAAQLGLLAGDGPAKSFAAVSSSDEVLLFYAQMIADLEGSSAKVPASDLWRMMMVSASEVHVMLLRLHQFRRLDYQVAGSLVQLTLPYSSALAFAESLTR</sequence>
<organism evidence="1 2">
    <name type="scientific">Roseiarcus fermentans</name>
    <dbReference type="NCBI Taxonomy" id="1473586"/>
    <lineage>
        <taxon>Bacteria</taxon>
        <taxon>Pseudomonadati</taxon>
        <taxon>Pseudomonadota</taxon>
        <taxon>Alphaproteobacteria</taxon>
        <taxon>Hyphomicrobiales</taxon>
        <taxon>Roseiarcaceae</taxon>
        <taxon>Roseiarcus</taxon>
    </lineage>
</organism>
<dbReference type="InterPro" id="IPR023137">
    <property type="entry name" value="BrxA_sf"/>
</dbReference>
<dbReference type="Gene3D" id="1.10.3540.10">
    <property type="entry name" value="uncharacterized protein from magnetospirillum magneticum domain"/>
    <property type="match status" value="1"/>
</dbReference>
<accession>A0A366FWN7</accession>
<dbReference type="RefSeq" id="WP_113887230.1">
    <property type="nucleotide sequence ID" value="NZ_QNRK01000001.1"/>
</dbReference>
<dbReference type="OrthoDB" id="8265767at2"/>
<name>A0A366FWN7_9HYPH</name>
<comment type="caution">
    <text evidence="1">The sequence shown here is derived from an EMBL/GenBank/DDBJ whole genome shotgun (WGS) entry which is preliminary data.</text>
</comment>
<keyword evidence="2" id="KW-1185">Reference proteome</keyword>
<evidence type="ECO:0008006" key="3">
    <source>
        <dbReference type="Google" id="ProtNLM"/>
    </source>
</evidence>
<protein>
    <recommendedName>
        <fullName evidence="3">DUF1819 family protein</fullName>
    </recommendedName>
</protein>
<proteinExistence type="predicted"/>